<accession>A0A918JFE4</accession>
<dbReference type="InterPro" id="IPR022584">
    <property type="entry name" value="DUF2937"/>
</dbReference>
<proteinExistence type="predicted"/>
<name>A0A918JFE4_9ALTE</name>
<keyword evidence="1" id="KW-1133">Transmembrane helix</keyword>
<keyword evidence="3" id="KW-1185">Reference proteome</keyword>
<keyword evidence="1" id="KW-0472">Membrane</keyword>
<evidence type="ECO:0000313" key="3">
    <source>
        <dbReference type="Proteomes" id="UP000631300"/>
    </source>
</evidence>
<reference evidence="2" key="1">
    <citation type="journal article" date="2014" name="Int. J. Syst. Evol. Microbiol.">
        <title>Complete genome sequence of Corynebacterium casei LMG S-19264T (=DSM 44701T), isolated from a smear-ripened cheese.</title>
        <authorList>
            <consortium name="US DOE Joint Genome Institute (JGI-PGF)"/>
            <person name="Walter F."/>
            <person name="Albersmeier A."/>
            <person name="Kalinowski J."/>
            <person name="Ruckert C."/>
        </authorList>
    </citation>
    <scope>NUCLEOTIDE SEQUENCE</scope>
    <source>
        <strain evidence="2">KCTC 22164</strain>
    </source>
</reference>
<sequence length="179" mass="20156">MGIVIRLADKLIFSALLLVALQIPILADHYRQYLSGYIDASQQQVSGYQRLADDFGYPSVESMISALEQNPEALIRADAENKRATLEQLAAMQTAMQTLQQGHYYEQAWYMFNPAHAATLKRVLDNFSPSVPLTPAAIIYSVITAILLNLLIWLPYLGACGCVKLYRHHHRKKQYSQSA</sequence>
<organism evidence="2 3">
    <name type="scientific">Alteromonas halophila</name>
    <dbReference type="NCBI Taxonomy" id="516698"/>
    <lineage>
        <taxon>Bacteria</taxon>
        <taxon>Pseudomonadati</taxon>
        <taxon>Pseudomonadota</taxon>
        <taxon>Gammaproteobacteria</taxon>
        <taxon>Alteromonadales</taxon>
        <taxon>Alteromonadaceae</taxon>
        <taxon>Alteromonas/Salinimonas group</taxon>
        <taxon>Alteromonas</taxon>
    </lineage>
</organism>
<gene>
    <name evidence="2" type="ORF">GCM10007391_04120</name>
</gene>
<keyword evidence="1" id="KW-0812">Transmembrane</keyword>
<dbReference type="AlphaFoldDB" id="A0A918JFE4"/>
<feature type="transmembrane region" description="Helical" evidence="1">
    <location>
        <begin position="137"/>
        <end position="166"/>
    </location>
</feature>
<reference evidence="2" key="2">
    <citation type="submission" date="2020-09" db="EMBL/GenBank/DDBJ databases">
        <authorList>
            <person name="Sun Q."/>
            <person name="Kim S."/>
        </authorList>
    </citation>
    <scope>NUCLEOTIDE SEQUENCE</scope>
    <source>
        <strain evidence="2">KCTC 22164</strain>
    </source>
</reference>
<dbReference type="RefSeq" id="WP_229804970.1">
    <property type="nucleotide sequence ID" value="NZ_BMXP01000001.1"/>
</dbReference>
<evidence type="ECO:0008006" key="4">
    <source>
        <dbReference type="Google" id="ProtNLM"/>
    </source>
</evidence>
<dbReference type="EMBL" id="BMXP01000001">
    <property type="protein sequence ID" value="GGW75102.1"/>
    <property type="molecule type" value="Genomic_DNA"/>
</dbReference>
<evidence type="ECO:0000313" key="2">
    <source>
        <dbReference type="EMBL" id="GGW75102.1"/>
    </source>
</evidence>
<dbReference type="Pfam" id="PF11157">
    <property type="entry name" value="DUF2937"/>
    <property type="match status" value="1"/>
</dbReference>
<comment type="caution">
    <text evidence="2">The sequence shown here is derived from an EMBL/GenBank/DDBJ whole genome shotgun (WGS) entry which is preliminary data.</text>
</comment>
<dbReference type="Proteomes" id="UP000631300">
    <property type="component" value="Unassembled WGS sequence"/>
</dbReference>
<protein>
    <recommendedName>
        <fullName evidence="4">DUF2937 family protein</fullName>
    </recommendedName>
</protein>
<evidence type="ECO:0000256" key="1">
    <source>
        <dbReference type="SAM" id="Phobius"/>
    </source>
</evidence>